<sequence>MRWTLMRRMASWARCRAAGASCGGCGQSTLGTRASVERYLQRGLR</sequence>
<dbReference type="EMBL" id="BLBS01000154">
    <property type="protein sequence ID" value="GET93988.1"/>
    <property type="molecule type" value="Genomic_DNA"/>
</dbReference>
<name>A0A640KXB2_LEITA</name>
<evidence type="ECO:0000313" key="1">
    <source>
        <dbReference type="EMBL" id="GET93942.1"/>
    </source>
</evidence>
<organism evidence="4 5">
    <name type="scientific">Leishmania tarentolae</name>
    <name type="common">Sauroleishmania tarentolae</name>
    <dbReference type="NCBI Taxonomy" id="5689"/>
    <lineage>
        <taxon>Eukaryota</taxon>
        <taxon>Discoba</taxon>
        <taxon>Euglenozoa</taxon>
        <taxon>Kinetoplastea</taxon>
        <taxon>Metakinetoplastina</taxon>
        <taxon>Trypanosomatida</taxon>
        <taxon>Trypanosomatidae</taxon>
        <taxon>Leishmaniinae</taxon>
        <taxon>Leishmania</taxon>
        <taxon>lizard Leishmania</taxon>
    </lineage>
</organism>
<comment type="caution">
    <text evidence="4">The sequence shown here is derived from an EMBL/GenBank/DDBJ whole genome shotgun (WGS) entry which is preliminary data.</text>
</comment>
<reference evidence="4 5" key="1">
    <citation type="submission" date="2019-11" db="EMBL/GenBank/DDBJ databases">
        <title>Leishmania tarentolae CDS.</title>
        <authorList>
            <person name="Goto Y."/>
            <person name="Yamagishi J."/>
        </authorList>
    </citation>
    <scope>NUCLEOTIDE SEQUENCE [LARGE SCALE GENOMIC DNA]</scope>
    <source>
        <strain evidence="4 5">Parrot Tar II</strain>
    </source>
</reference>
<evidence type="ECO:0000313" key="4">
    <source>
        <dbReference type="EMBL" id="GET93988.1"/>
    </source>
</evidence>
<gene>
    <name evidence="1" type="ORF">LtaPh_9912601</name>
    <name evidence="2" type="ORF">LtaPh_9912701</name>
    <name evidence="3" type="ORF">LtaPh_9913901</name>
    <name evidence="4" type="ORF">LtaPh_9917201</name>
</gene>
<evidence type="ECO:0000313" key="3">
    <source>
        <dbReference type="EMBL" id="GET93955.1"/>
    </source>
</evidence>
<dbReference type="EMBL" id="BLBS01000137">
    <property type="protein sequence ID" value="GET93955.1"/>
    <property type="molecule type" value="Genomic_DNA"/>
</dbReference>
<evidence type="ECO:0000313" key="5">
    <source>
        <dbReference type="Proteomes" id="UP000419144"/>
    </source>
</evidence>
<dbReference type="Proteomes" id="UP000419144">
    <property type="component" value="Unassembled WGS sequence"/>
</dbReference>
<accession>A0A640KXB2</accession>
<dbReference type="VEuPathDB" id="TriTrypDB:LtaPh_9912701"/>
<keyword evidence="5" id="KW-1185">Reference proteome</keyword>
<dbReference type="VEuPathDB" id="TriTrypDB:LtaPh_9913901"/>
<evidence type="ECO:0000313" key="2">
    <source>
        <dbReference type="EMBL" id="GET93943.1"/>
    </source>
</evidence>
<dbReference type="VEuPathDB" id="TriTrypDB:LtaPh_9917201"/>
<dbReference type="AlphaFoldDB" id="A0A640KXB2"/>
<protein>
    <submittedName>
        <fullName evidence="4">Uncharacterized protein</fullName>
    </submittedName>
</protein>
<dbReference type="EMBL" id="BLBS01000131">
    <property type="protein sequence ID" value="GET93943.1"/>
    <property type="molecule type" value="Genomic_DNA"/>
</dbReference>
<proteinExistence type="predicted"/>
<dbReference type="EMBL" id="BLBS01000131">
    <property type="protein sequence ID" value="GET93942.1"/>
    <property type="molecule type" value="Genomic_DNA"/>
</dbReference>
<dbReference type="VEuPathDB" id="TriTrypDB:LtaPh_9912601"/>